<keyword evidence="3" id="KW-1185">Reference proteome</keyword>
<proteinExistence type="predicted"/>
<keyword evidence="1" id="KW-0472">Membrane</keyword>
<keyword evidence="1" id="KW-1133">Transmembrane helix</keyword>
<protein>
    <submittedName>
        <fullName evidence="2">Uncharacterized protein</fullName>
    </submittedName>
</protein>
<sequence length="121" mass="13110">MDTDKLYGDAETLQSGATFIVYLVCVVSVIAGLLLSGSCIYFIWKDRKTARKRKKENAEKANDMEVGDRLELGGEANGGLCELEQPGLPELNGNGIVELWDESCANEADGRQLAVELDGKA</sequence>
<gene>
    <name evidence="2" type="ORF">CC80DRAFT_556517</name>
</gene>
<keyword evidence="1" id="KW-0812">Transmembrane</keyword>
<dbReference type="AlphaFoldDB" id="A0A6A5T5M8"/>
<evidence type="ECO:0000256" key="1">
    <source>
        <dbReference type="SAM" id="Phobius"/>
    </source>
</evidence>
<organism evidence="2 3">
    <name type="scientific">Byssothecium circinans</name>
    <dbReference type="NCBI Taxonomy" id="147558"/>
    <lineage>
        <taxon>Eukaryota</taxon>
        <taxon>Fungi</taxon>
        <taxon>Dikarya</taxon>
        <taxon>Ascomycota</taxon>
        <taxon>Pezizomycotina</taxon>
        <taxon>Dothideomycetes</taxon>
        <taxon>Pleosporomycetidae</taxon>
        <taxon>Pleosporales</taxon>
        <taxon>Massarineae</taxon>
        <taxon>Massarinaceae</taxon>
        <taxon>Byssothecium</taxon>
    </lineage>
</organism>
<evidence type="ECO:0000313" key="3">
    <source>
        <dbReference type="Proteomes" id="UP000800035"/>
    </source>
</evidence>
<dbReference type="EMBL" id="ML977067">
    <property type="protein sequence ID" value="KAF1948255.1"/>
    <property type="molecule type" value="Genomic_DNA"/>
</dbReference>
<name>A0A6A5T5M8_9PLEO</name>
<dbReference type="Proteomes" id="UP000800035">
    <property type="component" value="Unassembled WGS sequence"/>
</dbReference>
<accession>A0A6A5T5M8</accession>
<evidence type="ECO:0000313" key="2">
    <source>
        <dbReference type="EMBL" id="KAF1948255.1"/>
    </source>
</evidence>
<reference evidence="2" key="1">
    <citation type="journal article" date="2020" name="Stud. Mycol.">
        <title>101 Dothideomycetes genomes: a test case for predicting lifestyles and emergence of pathogens.</title>
        <authorList>
            <person name="Haridas S."/>
            <person name="Albert R."/>
            <person name="Binder M."/>
            <person name="Bloem J."/>
            <person name="Labutti K."/>
            <person name="Salamov A."/>
            <person name="Andreopoulos B."/>
            <person name="Baker S."/>
            <person name="Barry K."/>
            <person name="Bills G."/>
            <person name="Bluhm B."/>
            <person name="Cannon C."/>
            <person name="Castanera R."/>
            <person name="Culley D."/>
            <person name="Daum C."/>
            <person name="Ezra D."/>
            <person name="Gonzalez J."/>
            <person name="Henrissat B."/>
            <person name="Kuo A."/>
            <person name="Liang C."/>
            <person name="Lipzen A."/>
            <person name="Lutzoni F."/>
            <person name="Magnuson J."/>
            <person name="Mondo S."/>
            <person name="Nolan M."/>
            <person name="Ohm R."/>
            <person name="Pangilinan J."/>
            <person name="Park H.-J."/>
            <person name="Ramirez L."/>
            <person name="Alfaro M."/>
            <person name="Sun H."/>
            <person name="Tritt A."/>
            <person name="Yoshinaga Y."/>
            <person name="Zwiers L.-H."/>
            <person name="Turgeon B."/>
            <person name="Goodwin S."/>
            <person name="Spatafora J."/>
            <person name="Crous P."/>
            <person name="Grigoriev I."/>
        </authorList>
    </citation>
    <scope>NUCLEOTIDE SEQUENCE</scope>
    <source>
        <strain evidence="2">CBS 675.92</strain>
    </source>
</reference>
<dbReference type="OrthoDB" id="3807659at2759"/>
<feature type="transmembrane region" description="Helical" evidence="1">
    <location>
        <begin position="20"/>
        <end position="44"/>
    </location>
</feature>